<dbReference type="PROSITE" id="PS51296">
    <property type="entry name" value="RIESKE"/>
    <property type="match status" value="1"/>
</dbReference>
<dbReference type="EMBL" id="AWGB01000008">
    <property type="protein sequence ID" value="ESQ93451.1"/>
    <property type="molecule type" value="Genomic_DNA"/>
</dbReference>
<dbReference type="Pfam" id="PF00848">
    <property type="entry name" value="Ring_hydroxyl_A"/>
    <property type="match status" value="1"/>
</dbReference>
<dbReference type="GO" id="GO:0005506">
    <property type="term" value="F:iron ion binding"/>
    <property type="evidence" value="ECO:0007669"/>
    <property type="project" value="InterPro"/>
</dbReference>
<sequence length="371" mass="41433">MPDSTMKSPLGRPGYIQAASYGDADVLRLELDHIFKSSWLCVGFANDLQNHNDFITFQVGPHSLVVQNFKGVLKAFRNVCSHRFSRLQTEPCGNRALTCPYHGWRYDGEGRPVGIPQNETAFGLVDSDRAALALESYEMDTVGHFVFVRMNSPGPSLKAFLGEAWEALAHVSDICVERIEQISYEVGANWKLGVENGIEAYHHPLVHSDTFSNVLQQDILMNVYGPHCTHEGALTARSRRWWDTIADKARLELSDRQRDYVSFLIFPNVVTTFTAGALFTFQTLTPINASRFRLNSSSWLAAGSGAARPLVIGSLNAFSARVRDEDLKICEIAQSGVAERGIDRPPFLGEVDNRVRHFQAAYAERMEAQHV</sequence>
<dbReference type="PATRIC" id="fig|1121022.4.peg.1190"/>
<feature type="domain" description="Rieske" evidence="7">
    <location>
        <begin position="39"/>
        <end position="148"/>
    </location>
</feature>
<dbReference type="InterPro" id="IPR001663">
    <property type="entry name" value="Rng_hydr_dOase-A"/>
</dbReference>
<name>V4PYH4_9CAUL</name>
<evidence type="ECO:0000256" key="4">
    <source>
        <dbReference type="ARBA" id="ARBA00023002"/>
    </source>
</evidence>
<dbReference type="GO" id="GO:0051537">
    <property type="term" value="F:2 iron, 2 sulfur cluster binding"/>
    <property type="evidence" value="ECO:0007669"/>
    <property type="project" value="UniProtKB-KW"/>
</dbReference>
<dbReference type="CDD" id="cd03469">
    <property type="entry name" value="Rieske_RO_Alpha_N"/>
    <property type="match status" value="1"/>
</dbReference>
<accession>V4PYH4</accession>
<keyword evidence="5" id="KW-0408">Iron</keyword>
<dbReference type="InterPro" id="IPR015879">
    <property type="entry name" value="Ring_hydroxy_dOase_asu_C_dom"/>
</dbReference>
<dbReference type="InterPro" id="IPR036922">
    <property type="entry name" value="Rieske_2Fe-2S_sf"/>
</dbReference>
<dbReference type="PANTHER" id="PTHR43756">
    <property type="entry name" value="CHOLINE MONOOXYGENASE, CHLOROPLASTIC"/>
    <property type="match status" value="1"/>
</dbReference>
<dbReference type="InterPro" id="IPR017941">
    <property type="entry name" value="Rieske_2Fe-2S"/>
</dbReference>
<comment type="caution">
    <text evidence="8">The sequence shown here is derived from an EMBL/GenBank/DDBJ whole genome shotgun (WGS) entry which is preliminary data.</text>
</comment>
<keyword evidence="3" id="KW-0479">Metal-binding</keyword>
<keyword evidence="9" id="KW-1185">Reference proteome</keyword>
<dbReference type="eggNOG" id="COG4638">
    <property type="taxonomic scope" value="Bacteria"/>
</dbReference>
<evidence type="ECO:0000313" key="9">
    <source>
        <dbReference type="Proteomes" id="UP000017837"/>
    </source>
</evidence>
<gene>
    <name evidence="8" type="ORF">ABENE_05980</name>
</gene>
<dbReference type="Gene3D" id="3.90.380.10">
    <property type="entry name" value="Naphthalene 1,2-dioxygenase Alpha Subunit, Chain A, domain 1"/>
    <property type="match status" value="2"/>
</dbReference>
<dbReference type="SUPFAM" id="SSF50022">
    <property type="entry name" value="ISP domain"/>
    <property type="match status" value="1"/>
</dbReference>
<proteinExistence type="predicted"/>
<evidence type="ECO:0000256" key="3">
    <source>
        <dbReference type="ARBA" id="ARBA00022723"/>
    </source>
</evidence>
<dbReference type="GO" id="GO:0016491">
    <property type="term" value="F:oxidoreductase activity"/>
    <property type="evidence" value="ECO:0007669"/>
    <property type="project" value="UniProtKB-KW"/>
</dbReference>
<dbReference type="SUPFAM" id="SSF55961">
    <property type="entry name" value="Bet v1-like"/>
    <property type="match status" value="1"/>
</dbReference>
<dbReference type="PANTHER" id="PTHR43756:SF5">
    <property type="entry name" value="CHOLINE MONOOXYGENASE, CHLOROPLASTIC"/>
    <property type="match status" value="1"/>
</dbReference>
<reference evidence="8 9" key="1">
    <citation type="journal article" date="2014" name="Nature">
        <title>Sequential evolution of bacterial morphology by co-option of a developmental regulator.</title>
        <authorList>
            <person name="Jiang C."/>
            <person name="Brown P.J."/>
            <person name="Ducret A."/>
            <person name="Brun Y.V."/>
        </authorList>
    </citation>
    <scope>NUCLEOTIDE SEQUENCE [LARGE SCALE GENOMIC DNA]</scope>
    <source>
        <strain evidence="8 9">DSM 16100</strain>
    </source>
</reference>
<evidence type="ECO:0000259" key="7">
    <source>
        <dbReference type="PROSITE" id="PS51296"/>
    </source>
</evidence>
<comment type="cofactor">
    <cofactor evidence="1">
        <name>Fe cation</name>
        <dbReference type="ChEBI" id="CHEBI:24875"/>
    </cofactor>
</comment>
<dbReference type="STRING" id="1121022.GCA_000376105_00814"/>
<dbReference type="PRINTS" id="PR00090">
    <property type="entry name" value="RNGDIOXGNASE"/>
</dbReference>
<evidence type="ECO:0000256" key="2">
    <source>
        <dbReference type="ARBA" id="ARBA00022714"/>
    </source>
</evidence>
<keyword evidence="4" id="KW-0560">Oxidoreductase</keyword>
<organism evidence="8 9">
    <name type="scientific">Asticcacaulis benevestitus DSM 16100 = ATCC BAA-896</name>
    <dbReference type="NCBI Taxonomy" id="1121022"/>
    <lineage>
        <taxon>Bacteria</taxon>
        <taxon>Pseudomonadati</taxon>
        <taxon>Pseudomonadota</taxon>
        <taxon>Alphaproteobacteria</taxon>
        <taxon>Caulobacterales</taxon>
        <taxon>Caulobacteraceae</taxon>
        <taxon>Asticcacaulis</taxon>
    </lineage>
</organism>
<dbReference type="Gene3D" id="2.102.10.10">
    <property type="entry name" value="Rieske [2Fe-2S] iron-sulphur domain"/>
    <property type="match status" value="1"/>
</dbReference>
<evidence type="ECO:0000256" key="5">
    <source>
        <dbReference type="ARBA" id="ARBA00023004"/>
    </source>
</evidence>
<keyword evidence="6" id="KW-0411">Iron-sulfur</keyword>
<dbReference type="AlphaFoldDB" id="V4PYH4"/>
<dbReference type="Pfam" id="PF00355">
    <property type="entry name" value="Rieske"/>
    <property type="match status" value="1"/>
</dbReference>
<dbReference type="CDD" id="cd00680">
    <property type="entry name" value="RHO_alpha_C"/>
    <property type="match status" value="1"/>
</dbReference>
<protein>
    <recommendedName>
        <fullName evidence="7">Rieske domain-containing protein</fullName>
    </recommendedName>
</protein>
<keyword evidence="2" id="KW-0001">2Fe-2S</keyword>
<evidence type="ECO:0000256" key="6">
    <source>
        <dbReference type="ARBA" id="ARBA00023014"/>
    </source>
</evidence>
<evidence type="ECO:0000313" key="8">
    <source>
        <dbReference type="EMBL" id="ESQ93451.1"/>
    </source>
</evidence>
<dbReference type="Proteomes" id="UP000017837">
    <property type="component" value="Unassembled WGS sequence"/>
</dbReference>
<evidence type="ECO:0000256" key="1">
    <source>
        <dbReference type="ARBA" id="ARBA00001962"/>
    </source>
</evidence>